<gene>
    <name evidence="2" type="ORF">W5A_10547</name>
</gene>
<dbReference type="Pfam" id="PF03929">
    <property type="entry name" value="PepSY_TM"/>
    <property type="match status" value="1"/>
</dbReference>
<evidence type="ECO:0000256" key="1">
    <source>
        <dbReference type="SAM" id="Phobius"/>
    </source>
</evidence>
<protein>
    <submittedName>
        <fullName evidence="2">PepSY-associated TM helix domain-containing protein</fullName>
    </submittedName>
</protein>
<organism evidence="2 3">
    <name type="scientific">Imtechella halotolerans K1</name>
    <dbReference type="NCBI Taxonomy" id="946077"/>
    <lineage>
        <taxon>Bacteria</taxon>
        <taxon>Pseudomonadati</taxon>
        <taxon>Bacteroidota</taxon>
        <taxon>Flavobacteriia</taxon>
        <taxon>Flavobacteriales</taxon>
        <taxon>Flavobacteriaceae</taxon>
        <taxon>Imtechella</taxon>
    </lineage>
</organism>
<feature type="transmembrane region" description="Helical" evidence="1">
    <location>
        <begin position="96"/>
        <end position="118"/>
    </location>
</feature>
<dbReference type="Proteomes" id="UP000005938">
    <property type="component" value="Unassembled WGS sequence"/>
</dbReference>
<name>I0WB06_9FLAO</name>
<evidence type="ECO:0000313" key="3">
    <source>
        <dbReference type="Proteomes" id="UP000005938"/>
    </source>
</evidence>
<dbReference type="PANTHER" id="PTHR34219">
    <property type="entry name" value="IRON-REGULATED INNER MEMBRANE PROTEIN-RELATED"/>
    <property type="match status" value="1"/>
</dbReference>
<feature type="transmembrane region" description="Helical" evidence="1">
    <location>
        <begin position="282"/>
        <end position="306"/>
    </location>
</feature>
<comment type="caution">
    <text evidence="2">The sequence shown here is derived from an EMBL/GenBank/DDBJ whole genome shotgun (WGS) entry which is preliminary data.</text>
</comment>
<feature type="transmembrane region" description="Helical" evidence="1">
    <location>
        <begin position="147"/>
        <end position="166"/>
    </location>
</feature>
<accession>I0WB06</accession>
<dbReference type="EMBL" id="AJJU01000020">
    <property type="protein sequence ID" value="EID73572.1"/>
    <property type="molecule type" value="Genomic_DNA"/>
</dbReference>
<dbReference type="PATRIC" id="fig|946077.3.peg.2129"/>
<keyword evidence="1" id="KW-1133">Transmembrane helix</keyword>
<proteinExistence type="predicted"/>
<keyword evidence="3" id="KW-1185">Reference proteome</keyword>
<dbReference type="STRING" id="946077.W5A_10547"/>
<keyword evidence="1" id="KW-0472">Membrane</keyword>
<sequence length="316" mass="36442">MLNSEMLVIKDENALGNKEILQTTISLIEVHKDSISKIVLPYREQQTISIEFKGGRKNYYHPSSGSLLGEKSNSIVFFETLLRLHRSLGIPDVGKYIVGVSALVFCFMLLSSGVYIWWTIYAKKLRKGFIFKWKSKKRKFNFDMHKVAGIYFFVPLFIIALSGAYFTNNSYYKSILRIFDEKPQVETPIESISHTSGITDFLSTIQDEYDIWAIHFPTVDSKEYRIRFIEDSSIQSGLRKTKEVRITNKGQVRVLSDYKSESFSNRMAAQFYPIHIGEIAGILGRILVFISGLIPLMLFITGLKIYKAKRFKKFRS</sequence>
<dbReference type="eggNOG" id="COG3182">
    <property type="taxonomic scope" value="Bacteria"/>
</dbReference>
<dbReference type="InterPro" id="IPR005625">
    <property type="entry name" value="PepSY-ass_TM"/>
</dbReference>
<dbReference type="AlphaFoldDB" id="I0WB06"/>
<keyword evidence="1" id="KW-0812">Transmembrane</keyword>
<evidence type="ECO:0000313" key="2">
    <source>
        <dbReference type="EMBL" id="EID73572.1"/>
    </source>
</evidence>
<reference evidence="2 3" key="1">
    <citation type="journal article" date="2012" name="J. Bacteriol.">
        <title>Genome Sequence of the Halotolerant Bacterium Imtechella halotolerans K1T.</title>
        <authorList>
            <person name="Kumar S."/>
            <person name="Vikram S."/>
            <person name="Subramanian S."/>
            <person name="Raghava G.P."/>
            <person name="Pinnaka A.K."/>
        </authorList>
    </citation>
    <scope>NUCLEOTIDE SEQUENCE [LARGE SCALE GENOMIC DNA]</scope>
    <source>
        <strain evidence="2 3">K1</strain>
    </source>
</reference>